<comment type="similarity">
    <text evidence="2">Belongs to the UPF0702 family.</text>
</comment>
<evidence type="ECO:0000259" key="9">
    <source>
        <dbReference type="Pfam" id="PF20730"/>
    </source>
</evidence>
<keyword evidence="5 7" id="KW-1133">Transmembrane helix</keyword>
<evidence type="ECO:0000256" key="2">
    <source>
        <dbReference type="ARBA" id="ARBA00006448"/>
    </source>
</evidence>
<dbReference type="Pfam" id="PF04239">
    <property type="entry name" value="DUF421"/>
    <property type="match status" value="1"/>
</dbReference>
<dbReference type="PANTHER" id="PTHR34582:SF6">
    <property type="entry name" value="UPF0702 TRANSMEMBRANE PROTEIN YCAP"/>
    <property type="match status" value="1"/>
</dbReference>
<feature type="transmembrane region" description="Helical" evidence="7">
    <location>
        <begin position="38"/>
        <end position="55"/>
    </location>
</feature>
<feature type="domain" description="YetF-like N-terminal transmembrane" evidence="9">
    <location>
        <begin position="14"/>
        <end position="81"/>
    </location>
</feature>
<proteinExistence type="inferred from homology"/>
<evidence type="ECO:0000256" key="5">
    <source>
        <dbReference type="ARBA" id="ARBA00022989"/>
    </source>
</evidence>
<dbReference type="InterPro" id="IPR007353">
    <property type="entry name" value="DUF421"/>
</dbReference>
<name>A0A964FFN5_9CYAN</name>
<keyword evidence="11" id="KW-1185">Reference proteome</keyword>
<evidence type="ECO:0000259" key="8">
    <source>
        <dbReference type="Pfam" id="PF04239"/>
    </source>
</evidence>
<dbReference type="Proteomes" id="UP000729733">
    <property type="component" value="Unassembled WGS sequence"/>
</dbReference>
<accession>A0A964FFN5</accession>
<dbReference type="GO" id="GO:0005886">
    <property type="term" value="C:plasma membrane"/>
    <property type="evidence" value="ECO:0007669"/>
    <property type="project" value="UniProtKB-SubCell"/>
</dbReference>
<dbReference type="AlphaFoldDB" id="A0A964FFN5"/>
<dbReference type="InterPro" id="IPR048454">
    <property type="entry name" value="YetF_N"/>
</dbReference>
<feature type="transmembrane region" description="Helical" evidence="7">
    <location>
        <begin position="6"/>
        <end position="26"/>
    </location>
</feature>
<evidence type="ECO:0000256" key="6">
    <source>
        <dbReference type="ARBA" id="ARBA00023136"/>
    </source>
</evidence>
<gene>
    <name evidence="10" type="ORF">I4641_09170</name>
</gene>
<dbReference type="InterPro" id="IPR023090">
    <property type="entry name" value="UPF0702_alpha/beta_dom_sf"/>
</dbReference>
<organism evidence="10 11">
    <name type="scientific">Waterburya agarophytonicola KI4</name>
    <dbReference type="NCBI Taxonomy" id="2874699"/>
    <lineage>
        <taxon>Bacteria</taxon>
        <taxon>Bacillati</taxon>
        <taxon>Cyanobacteriota</taxon>
        <taxon>Cyanophyceae</taxon>
        <taxon>Pleurocapsales</taxon>
        <taxon>Hyellaceae</taxon>
        <taxon>Waterburya</taxon>
        <taxon>Waterburya agarophytonicola</taxon>
    </lineage>
</organism>
<sequence>MFENPFLSTIVLGTIAYVAIIFMLRISGKRTLSKWNSFDFVVTIAFGSILSSILLSTKDSFGTGILAFALLVLFQYILSWVSVRYSLVQKLVKAEPALLLYKGQIKDEVLKRERVAEGEILAALRASGVSAIEDADAVVLETDGSFSVITNLNHSTASALKDVKEFDRVNL</sequence>
<dbReference type="Gene3D" id="3.30.240.20">
    <property type="entry name" value="bsu07140 like domains"/>
    <property type="match status" value="1"/>
</dbReference>
<dbReference type="Pfam" id="PF20730">
    <property type="entry name" value="YetF_N"/>
    <property type="match status" value="1"/>
</dbReference>
<evidence type="ECO:0000256" key="4">
    <source>
        <dbReference type="ARBA" id="ARBA00022692"/>
    </source>
</evidence>
<dbReference type="RefSeq" id="WP_229640185.1">
    <property type="nucleotide sequence ID" value="NZ_JADWDC010000017.1"/>
</dbReference>
<keyword evidence="4 7" id="KW-0812">Transmembrane</keyword>
<keyword evidence="3" id="KW-1003">Cell membrane</keyword>
<feature type="domain" description="YetF C-terminal" evidence="8">
    <location>
        <begin position="85"/>
        <end position="153"/>
    </location>
</feature>
<keyword evidence="6 7" id="KW-0472">Membrane</keyword>
<evidence type="ECO:0000256" key="7">
    <source>
        <dbReference type="SAM" id="Phobius"/>
    </source>
</evidence>
<evidence type="ECO:0000313" key="11">
    <source>
        <dbReference type="Proteomes" id="UP000729733"/>
    </source>
</evidence>
<reference evidence="10" key="1">
    <citation type="journal article" date="2021" name="Antonie Van Leeuwenhoek">
        <title>Draft genome and description of Waterburya agarophytonicola gen. nov. sp. nov. (Pleurocapsales, Cyanobacteria): a seaweed symbiont.</title>
        <authorList>
            <person name="Bonthond G."/>
            <person name="Shalygin S."/>
            <person name="Bayer T."/>
            <person name="Weinberger F."/>
        </authorList>
    </citation>
    <scope>NUCLEOTIDE SEQUENCE</scope>
    <source>
        <strain evidence="10">KI4</strain>
    </source>
</reference>
<dbReference type="EMBL" id="JADWDC010000017">
    <property type="protein sequence ID" value="MCC0177146.1"/>
    <property type="molecule type" value="Genomic_DNA"/>
</dbReference>
<evidence type="ECO:0000256" key="1">
    <source>
        <dbReference type="ARBA" id="ARBA00004651"/>
    </source>
</evidence>
<protein>
    <submittedName>
        <fullName evidence="10">DUF421 domain-containing protein</fullName>
    </submittedName>
</protein>
<evidence type="ECO:0000313" key="10">
    <source>
        <dbReference type="EMBL" id="MCC0177146.1"/>
    </source>
</evidence>
<comment type="caution">
    <text evidence="10">The sequence shown here is derived from an EMBL/GenBank/DDBJ whole genome shotgun (WGS) entry which is preliminary data.</text>
</comment>
<feature type="transmembrane region" description="Helical" evidence="7">
    <location>
        <begin position="61"/>
        <end position="83"/>
    </location>
</feature>
<comment type="subcellular location">
    <subcellularLocation>
        <location evidence="1">Cell membrane</location>
        <topology evidence="1">Multi-pass membrane protein</topology>
    </subcellularLocation>
</comment>
<evidence type="ECO:0000256" key="3">
    <source>
        <dbReference type="ARBA" id="ARBA00022475"/>
    </source>
</evidence>
<dbReference type="PANTHER" id="PTHR34582">
    <property type="entry name" value="UPF0702 TRANSMEMBRANE PROTEIN YCAP"/>
    <property type="match status" value="1"/>
</dbReference>